<name>A0A7S7LVM3_9BACT</name>
<evidence type="ECO:0000259" key="2">
    <source>
        <dbReference type="Pfam" id="PF04326"/>
    </source>
</evidence>
<dbReference type="PANTHER" id="PTHR30595">
    <property type="entry name" value="GLPR-RELATED TRANSCRIPTIONAL REPRESSOR"/>
    <property type="match status" value="1"/>
</dbReference>
<dbReference type="InterPro" id="IPR038475">
    <property type="entry name" value="RecG_C_sf"/>
</dbReference>
<dbReference type="RefSeq" id="WP_194370191.1">
    <property type="nucleotide sequence ID" value="NZ_CP054492.1"/>
</dbReference>
<dbReference type="Gene3D" id="3.30.565.60">
    <property type="match status" value="1"/>
</dbReference>
<dbReference type="PANTHER" id="PTHR30595:SF6">
    <property type="entry name" value="SCHLAFEN ALBA-2 DOMAIN-CONTAINING PROTEIN"/>
    <property type="match status" value="1"/>
</dbReference>
<reference evidence="3 4" key="1">
    <citation type="submission" date="2020-05" db="EMBL/GenBank/DDBJ databases">
        <title>Sulfurimonas marisnigri, sp. nov., and Sulfurimonas baltica, sp. nov., manganese oxide reducing chemolithoautotrophs of the class Epsilonproteobacteria isolated from the pelagic redoxclines of the Black and Baltic Seas and emended description of the genus Sulfurimonas.</title>
        <authorList>
            <person name="Henkel J.V."/>
            <person name="Laudan C."/>
            <person name="Werner J."/>
            <person name="Neu T."/>
            <person name="Plewe S."/>
            <person name="Sproer C."/>
            <person name="Bunk B."/>
            <person name="Schulz-Vogt H.N."/>
        </authorList>
    </citation>
    <scope>NUCLEOTIDE SEQUENCE [LARGE SCALE GENOMIC DNA]</scope>
    <source>
        <strain evidence="3 4">GD2</strain>
    </source>
</reference>
<dbReference type="Pfam" id="PF04326">
    <property type="entry name" value="SLFN_AlbA_2"/>
    <property type="match status" value="1"/>
</dbReference>
<dbReference type="InterPro" id="IPR007421">
    <property type="entry name" value="Schlafen_AlbA_2_dom"/>
</dbReference>
<dbReference type="Gene3D" id="3.30.950.30">
    <property type="entry name" value="Schlafen, AAA domain"/>
    <property type="match status" value="1"/>
</dbReference>
<evidence type="ECO:0000313" key="3">
    <source>
        <dbReference type="EMBL" id="QOY52291.1"/>
    </source>
</evidence>
<feature type="region of interest" description="Disordered" evidence="1">
    <location>
        <begin position="636"/>
        <end position="656"/>
    </location>
</feature>
<protein>
    <submittedName>
        <fullName evidence="3">Putative DNA binding domain-containing protein</fullName>
    </submittedName>
</protein>
<sequence length="656" mass="74979">MIKTAEDILSLSESIELECKLAIGRNGTGGLPGKTFWETYSAFANTNGGTILLGVKENKNHTFEIAGVQDVQKVLDELWTSVENTQTVSCNLLKKEFVQIISIDDKSIIQIYIPRASRHDKPVHRTTNPMDGTYQRLHSSDIKCSKETVRRMLSEQLEDSRDDKMLENYDMADIDQESLRAYRQMYSNRDSSNERNRYDDVEFLRSIGGWKRDRKSGLESLTIAGLLMFGKLMSIQEEFPNYMLDYQERAEARAKARWIDRISLDGTWSGNLFDFYTRVIRKLTADLKVPFKLQGDQRQDQTAVHDALREALVNTIVHADYSGKASILVVKRPDMFGFRNPGLMRISIEQAISGYEHDCRNEKLHQMFHFIGLGERAGSGIPNIFMWWGENHWRPPYLHEKLEPYDQTLFELRMADLISSDVINEMKILFGPEFDTLDNTQRLILSTAFSEQTVTHARLKEICNEHNSDLSQTLHKLVRDDMLLSSGYGQGMVYYLPNQVLVTPDDVFGSYLVTENGDKLITEDGNKIVTEGLGVSSGGMGVSSGGYVVKGLEFPIFDSVASMDESLQNSLKEITKPIIDSKRFPKNEFKKIVKMLCEDKFLTLAILAELLDRSEDYIRKDILNPMVEQEELLRAFPQTPNDPRQAYTSRKEHKTS</sequence>
<proteinExistence type="predicted"/>
<dbReference type="EMBL" id="CP054492">
    <property type="protein sequence ID" value="QOY52291.1"/>
    <property type="molecule type" value="Genomic_DNA"/>
</dbReference>
<evidence type="ECO:0000256" key="1">
    <source>
        <dbReference type="SAM" id="MobiDB-lite"/>
    </source>
</evidence>
<dbReference type="KEGG" id="sbal:HUE88_00935"/>
<feature type="domain" description="Schlafen AlbA-2" evidence="2">
    <location>
        <begin position="13"/>
        <end position="143"/>
    </location>
</feature>
<feature type="compositionally biased region" description="Polar residues" evidence="1">
    <location>
        <begin position="638"/>
        <end position="648"/>
    </location>
</feature>
<organism evidence="3 4">
    <name type="scientific">Candidatus Sulfurimonas baltica</name>
    <dbReference type="NCBI Taxonomy" id="2740404"/>
    <lineage>
        <taxon>Bacteria</taxon>
        <taxon>Pseudomonadati</taxon>
        <taxon>Campylobacterota</taxon>
        <taxon>Epsilonproteobacteria</taxon>
        <taxon>Campylobacterales</taxon>
        <taxon>Sulfurimonadaceae</taxon>
        <taxon>Sulfurimonas</taxon>
    </lineage>
</organism>
<keyword evidence="4" id="KW-1185">Reference proteome</keyword>
<accession>A0A7S7LVM3</accession>
<gene>
    <name evidence="3" type="ORF">HUE88_00935</name>
</gene>
<evidence type="ECO:0000313" key="4">
    <source>
        <dbReference type="Proteomes" id="UP000593994"/>
    </source>
</evidence>
<dbReference type="InterPro" id="IPR038461">
    <property type="entry name" value="Schlafen_AlbA_2_dom_sf"/>
</dbReference>
<dbReference type="Proteomes" id="UP000593994">
    <property type="component" value="Chromosome"/>
</dbReference>
<dbReference type="AlphaFoldDB" id="A0A7S7LVM3"/>